<sequence>IGESLADSASKTALLLNTCLAIKLQTHDHQQTPHFMEAIKKIEALTANSDVQLVNWVEPDEYSYVYTAS</sequence>
<protein>
    <submittedName>
        <fullName evidence="1">Uncharacterized protein</fullName>
    </submittedName>
</protein>
<dbReference type="EMBL" id="JAMDGZ010000072">
    <property type="protein sequence ID" value="MDD1017034.1"/>
    <property type="molecule type" value="Genomic_DNA"/>
</dbReference>
<gene>
    <name evidence="1" type="ORF">M5G17_25565</name>
</gene>
<dbReference type="Proteomes" id="UP001148184">
    <property type="component" value="Unassembled WGS sequence"/>
</dbReference>
<feature type="non-terminal residue" evidence="1">
    <location>
        <position position="1"/>
    </location>
</feature>
<comment type="caution">
    <text evidence="1">The sequence shown here is derived from an EMBL/GenBank/DDBJ whole genome shotgun (WGS) entry which is preliminary data.</text>
</comment>
<evidence type="ECO:0000313" key="1">
    <source>
        <dbReference type="EMBL" id="MDD1017034.1"/>
    </source>
</evidence>
<evidence type="ECO:0000313" key="2">
    <source>
        <dbReference type="Proteomes" id="UP001148184"/>
    </source>
</evidence>
<organism evidence="1 2">
    <name type="scientific">Pseudomonas rubra</name>
    <dbReference type="NCBI Taxonomy" id="2942627"/>
    <lineage>
        <taxon>Bacteria</taxon>
        <taxon>Pseudomonadati</taxon>
        <taxon>Pseudomonadota</taxon>
        <taxon>Gammaproteobacteria</taxon>
        <taxon>Pseudomonadales</taxon>
        <taxon>Pseudomonadaceae</taxon>
        <taxon>Pseudomonas</taxon>
    </lineage>
</organism>
<name>A0ABT5PFE1_9PSED</name>
<keyword evidence="2" id="KW-1185">Reference proteome</keyword>
<accession>A0ABT5PFE1</accession>
<reference evidence="1 2" key="1">
    <citation type="submission" date="2022-05" db="EMBL/GenBank/DDBJ databases">
        <title>Novel Pseudomonas spp. Isolated from a Rainbow Trout Aquaculture Facility.</title>
        <authorList>
            <person name="Testerman T."/>
            <person name="Graf J."/>
        </authorList>
    </citation>
    <scope>NUCLEOTIDE SEQUENCE [LARGE SCALE GENOMIC DNA]</scope>
    <source>
        <strain evidence="1 2">ID1025</strain>
    </source>
</reference>
<proteinExistence type="predicted"/>
<dbReference type="RefSeq" id="WP_273895654.1">
    <property type="nucleotide sequence ID" value="NZ_JAMDGP010000065.1"/>
</dbReference>